<dbReference type="EnsemblPlants" id="Pp3c13_21230V3.1">
    <property type="protein sequence ID" value="PAC:32931892.CDS.1"/>
    <property type="gene ID" value="Pp3c13_21230"/>
</dbReference>
<evidence type="ECO:0000313" key="4">
    <source>
        <dbReference type="Proteomes" id="UP000006727"/>
    </source>
</evidence>
<gene>
    <name evidence="2" type="ORF">PHYPA_017660</name>
</gene>
<dbReference type="EMBL" id="ABEU02000013">
    <property type="protein sequence ID" value="PNR42829.1"/>
    <property type="molecule type" value="Genomic_DNA"/>
</dbReference>
<proteinExistence type="predicted"/>
<accession>A0A2K1JMS3</accession>
<evidence type="ECO:0000313" key="2">
    <source>
        <dbReference type="EMBL" id="PNR42829.1"/>
    </source>
</evidence>
<keyword evidence="1" id="KW-0812">Transmembrane</keyword>
<keyword evidence="4" id="KW-1185">Reference proteome</keyword>
<evidence type="ECO:0000256" key="1">
    <source>
        <dbReference type="SAM" id="Phobius"/>
    </source>
</evidence>
<name>A0A2K1JMS3_PHYPA</name>
<reference evidence="2 4" key="2">
    <citation type="journal article" date="2018" name="Plant J.">
        <title>The Physcomitrella patens chromosome-scale assembly reveals moss genome structure and evolution.</title>
        <authorList>
            <person name="Lang D."/>
            <person name="Ullrich K.K."/>
            <person name="Murat F."/>
            <person name="Fuchs J."/>
            <person name="Jenkins J."/>
            <person name="Haas F.B."/>
            <person name="Piednoel M."/>
            <person name="Gundlach H."/>
            <person name="Van Bel M."/>
            <person name="Meyberg R."/>
            <person name="Vives C."/>
            <person name="Morata J."/>
            <person name="Symeonidi A."/>
            <person name="Hiss M."/>
            <person name="Muchero W."/>
            <person name="Kamisugi Y."/>
            <person name="Saleh O."/>
            <person name="Blanc G."/>
            <person name="Decker E.L."/>
            <person name="van Gessel N."/>
            <person name="Grimwood J."/>
            <person name="Hayes R.D."/>
            <person name="Graham S.W."/>
            <person name="Gunter L.E."/>
            <person name="McDaniel S.F."/>
            <person name="Hoernstein S.N.W."/>
            <person name="Larsson A."/>
            <person name="Li F.W."/>
            <person name="Perroud P.F."/>
            <person name="Phillips J."/>
            <person name="Ranjan P."/>
            <person name="Rokshar D.S."/>
            <person name="Rothfels C.J."/>
            <person name="Schneider L."/>
            <person name="Shu S."/>
            <person name="Stevenson D.W."/>
            <person name="Thummler F."/>
            <person name="Tillich M."/>
            <person name="Villarreal Aguilar J.C."/>
            <person name="Widiez T."/>
            <person name="Wong G.K."/>
            <person name="Wymore A."/>
            <person name="Zhang Y."/>
            <person name="Zimmer A.D."/>
            <person name="Quatrano R.S."/>
            <person name="Mayer K.F.X."/>
            <person name="Goodstein D."/>
            <person name="Casacuberta J.M."/>
            <person name="Vandepoele K."/>
            <person name="Reski R."/>
            <person name="Cuming A.C."/>
            <person name="Tuskan G.A."/>
            <person name="Maumus F."/>
            <person name="Salse J."/>
            <person name="Schmutz J."/>
            <person name="Rensing S.A."/>
        </authorList>
    </citation>
    <scope>NUCLEOTIDE SEQUENCE [LARGE SCALE GENOMIC DNA]</scope>
    <source>
        <strain evidence="3 4">cv. Gransden 2004</strain>
    </source>
</reference>
<reference evidence="3" key="3">
    <citation type="submission" date="2020-12" db="UniProtKB">
        <authorList>
            <consortium name="EnsemblPlants"/>
        </authorList>
    </citation>
    <scope>IDENTIFICATION</scope>
</reference>
<dbReference type="Gramene" id="Pp3c13_21230V3.1">
    <property type="protein sequence ID" value="PAC:32931892.CDS.1"/>
    <property type="gene ID" value="Pp3c13_21230"/>
</dbReference>
<feature type="transmembrane region" description="Helical" evidence="1">
    <location>
        <begin position="38"/>
        <end position="58"/>
    </location>
</feature>
<evidence type="ECO:0000313" key="3">
    <source>
        <dbReference type="EnsemblPlants" id="PAC:32931892.CDS.1"/>
    </source>
</evidence>
<dbReference type="AlphaFoldDB" id="A0A2K1JMS3"/>
<dbReference type="Proteomes" id="UP000006727">
    <property type="component" value="Chromosome 13"/>
</dbReference>
<sequence length="96" mass="10923">MQYHHLDPHQLPFGDWVAVVDPDRVPSGDLEMQRARRVGALLIVVMLSIMVDLVSGYGRCWLPPLLFTLPRSKKPTETLPPWVMCPQLSSRPYEAV</sequence>
<keyword evidence="1" id="KW-1133">Transmembrane helix</keyword>
<organism evidence="2">
    <name type="scientific">Physcomitrium patens</name>
    <name type="common">Spreading-leaved earth moss</name>
    <name type="synonym">Physcomitrella patens</name>
    <dbReference type="NCBI Taxonomy" id="3218"/>
    <lineage>
        <taxon>Eukaryota</taxon>
        <taxon>Viridiplantae</taxon>
        <taxon>Streptophyta</taxon>
        <taxon>Embryophyta</taxon>
        <taxon>Bryophyta</taxon>
        <taxon>Bryophytina</taxon>
        <taxon>Bryopsida</taxon>
        <taxon>Funariidae</taxon>
        <taxon>Funariales</taxon>
        <taxon>Funariaceae</taxon>
        <taxon>Physcomitrium</taxon>
    </lineage>
</organism>
<keyword evidence="1" id="KW-0472">Membrane</keyword>
<protein>
    <submittedName>
        <fullName evidence="2 3">Uncharacterized protein</fullName>
    </submittedName>
</protein>
<dbReference type="InParanoid" id="A0A2K1JMS3"/>
<dbReference type="PaxDb" id="3218-PP1S37_14V6.1"/>
<reference evidence="2 4" key="1">
    <citation type="journal article" date="2008" name="Science">
        <title>The Physcomitrella genome reveals evolutionary insights into the conquest of land by plants.</title>
        <authorList>
            <person name="Rensing S."/>
            <person name="Lang D."/>
            <person name="Zimmer A."/>
            <person name="Terry A."/>
            <person name="Salamov A."/>
            <person name="Shapiro H."/>
            <person name="Nishiyama T."/>
            <person name="Perroud P.-F."/>
            <person name="Lindquist E."/>
            <person name="Kamisugi Y."/>
            <person name="Tanahashi T."/>
            <person name="Sakakibara K."/>
            <person name="Fujita T."/>
            <person name="Oishi K."/>
            <person name="Shin-I T."/>
            <person name="Kuroki Y."/>
            <person name="Toyoda A."/>
            <person name="Suzuki Y."/>
            <person name="Hashimoto A."/>
            <person name="Yamaguchi K."/>
            <person name="Sugano A."/>
            <person name="Kohara Y."/>
            <person name="Fujiyama A."/>
            <person name="Anterola A."/>
            <person name="Aoki S."/>
            <person name="Ashton N."/>
            <person name="Barbazuk W.B."/>
            <person name="Barker E."/>
            <person name="Bennetzen J."/>
            <person name="Bezanilla M."/>
            <person name="Blankenship R."/>
            <person name="Cho S.H."/>
            <person name="Dutcher S."/>
            <person name="Estelle M."/>
            <person name="Fawcett J.A."/>
            <person name="Gundlach H."/>
            <person name="Hanada K."/>
            <person name="Heyl A."/>
            <person name="Hicks K.A."/>
            <person name="Hugh J."/>
            <person name="Lohr M."/>
            <person name="Mayer K."/>
            <person name="Melkozernov A."/>
            <person name="Murata T."/>
            <person name="Nelson D."/>
            <person name="Pils B."/>
            <person name="Prigge M."/>
            <person name="Reiss B."/>
            <person name="Renner T."/>
            <person name="Rombauts S."/>
            <person name="Rushton P."/>
            <person name="Sanderfoot A."/>
            <person name="Schween G."/>
            <person name="Shiu S.-H."/>
            <person name="Stueber K."/>
            <person name="Theodoulou F.L."/>
            <person name="Tu H."/>
            <person name="Van de Peer Y."/>
            <person name="Verrier P.J."/>
            <person name="Waters E."/>
            <person name="Wood A."/>
            <person name="Yang L."/>
            <person name="Cove D."/>
            <person name="Cuming A."/>
            <person name="Hasebe M."/>
            <person name="Lucas S."/>
            <person name="Mishler D.B."/>
            <person name="Reski R."/>
            <person name="Grigoriev I."/>
            <person name="Quatrano R.S."/>
            <person name="Boore J.L."/>
        </authorList>
    </citation>
    <scope>NUCLEOTIDE SEQUENCE [LARGE SCALE GENOMIC DNA]</scope>
    <source>
        <strain evidence="3 4">cv. Gransden 2004</strain>
    </source>
</reference>